<dbReference type="InterPro" id="IPR035959">
    <property type="entry name" value="RutC-like_sf"/>
</dbReference>
<comment type="caution">
    <text evidence="1">The sequence shown here is derived from an EMBL/GenBank/DDBJ whole genome shotgun (WGS) entry which is preliminary data.</text>
</comment>
<reference evidence="2" key="1">
    <citation type="journal article" date="2020" name="Int. J. Syst. Evol. Microbiol.">
        <title>Alteromonas alba sp. nov., a marine bacterium isolated from the seawater of the West Pacific Ocean.</title>
        <authorList>
            <person name="Sun C."/>
            <person name="Wu Y.-H."/>
            <person name="Xamxidin M."/>
            <person name="Cheng H."/>
            <person name="Xu X.-W."/>
        </authorList>
    </citation>
    <scope>NUCLEOTIDE SEQUENCE [LARGE SCALE GENOMIC DNA]</scope>
    <source>
        <strain evidence="2">9a2</strain>
    </source>
</reference>
<proteinExistence type="predicted"/>
<dbReference type="SUPFAM" id="SSF55298">
    <property type="entry name" value="YjgF-like"/>
    <property type="match status" value="1"/>
</dbReference>
<dbReference type="EMBL" id="PVNO01000003">
    <property type="protein sequence ID" value="PRO70411.1"/>
    <property type="molecule type" value="Genomic_DNA"/>
</dbReference>
<protein>
    <submittedName>
        <fullName evidence="1">RidA family protein</fullName>
    </submittedName>
</protein>
<dbReference type="PANTHER" id="PTHR11803">
    <property type="entry name" value="2-IMINOBUTANOATE/2-IMINOPROPANOATE DEAMINASE RIDA"/>
    <property type="match status" value="1"/>
</dbReference>
<dbReference type="Pfam" id="PF01042">
    <property type="entry name" value="Ribonuc_L-PSP"/>
    <property type="match status" value="1"/>
</dbReference>
<evidence type="ECO:0000313" key="1">
    <source>
        <dbReference type="EMBL" id="PRO70411.1"/>
    </source>
</evidence>
<organism evidence="1 2">
    <name type="scientific">Alteromonas gracilis</name>
    <dbReference type="NCBI Taxonomy" id="1479524"/>
    <lineage>
        <taxon>Bacteria</taxon>
        <taxon>Pseudomonadati</taxon>
        <taxon>Pseudomonadota</taxon>
        <taxon>Gammaproteobacteria</taxon>
        <taxon>Alteromonadales</taxon>
        <taxon>Alteromonadaceae</taxon>
        <taxon>Alteromonas/Salinimonas group</taxon>
        <taxon>Alteromonas</taxon>
    </lineage>
</organism>
<keyword evidence="2" id="KW-1185">Reference proteome</keyword>
<dbReference type="Gene3D" id="3.30.1330.40">
    <property type="entry name" value="RutC-like"/>
    <property type="match status" value="1"/>
</dbReference>
<dbReference type="PANTHER" id="PTHR11803:SF39">
    <property type="entry name" value="2-IMINOBUTANOATE_2-IMINOPROPANOATE DEAMINASE"/>
    <property type="match status" value="1"/>
</dbReference>
<evidence type="ECO:0000313" key="2">
    <source>
        <dbReference type="Proteomes" id="UP000239539"/>
    </source>
</evidence>
<sequence>MAHLSTSIKAGSLLFLSGRLAFDSDGKITGDIEKQTALILEQHFDELSKHNLRPENVVKAGVWLTERDDFQSFDSAYAQAFGDHRPARATVISQLAIHGALIEIDLVASFDSIVG</sequence>
<dbReference type="CDD" id="cd00448">
    <property type="entry name" value="YjgF_YER057c_UK114_family"/>
    <property type="match status" value="1"/>
</dbReference>
<name>A0ABX5CVV0_9ALTE</name>
<gene>
    <name evidence="1" type="ORF">C6Y39_02075</name>
</gene>
<dbReference type="InterPro" id="IPR006175">
    <property type="entry name" value="YjgF/YER057c/UK114"/>
</dbReference>
<accession>A0ABX5CVV0</accession>
<dbReference type="Proteomes" id="UP000239539">
    <property type="component" value="Unassembled WGS sequence"/>
</dbReference>
<dbReference type="RefSeq" id="WP_105929681.1">
    <property type="nucleotide sequence ID" value="NZ_PVNO01000003.1"/>
</dbReference>